<reference evidence="1" key="1">
    <citation type="journal article" date="2020" name="Nature">
        <title>Giant virus diversity and host interactions through global metagenomics.</title>
        <authorList>
            <person name="Schulz F."/>
            <person name="Roux S."/>
            <person name="Paez-Espino D."/>
            <person name="Jungbluth S."/>
            <person name="Walsh D.A."/>
            <person name="Denef V.J."/>
            <person name="McMahon K.D."/>
            <person name="Konstantinidis K.T."/>
            <person name="Eloe-Fadrosh E.A."/>
            <person name="Kyrpides N.C."/>
            <person name="Woyke T."/>
        </authorList>
    </citation>
    <scope>NUCLEOTIDE SEQUENCE</scope>
    <source>
        <strain evidence="1">GVMAG-M-3300023184-177</strain>
    </source>
</reference>
<dbReference type="EMBL" id="MN740018">
    <property type="protein sequence ID" value="QHT84506.1"/>
    <property type="molecule type" value="Genomic_DNA"/>
</dbReference>
<proteinExistence type="predicted"/>
<dbReference type="AlphaFoldDB" id="A0A6C0HWI5"/>
<evidence type="ECO:0000313" key="1">
    <source>
        <dbReference type="EMBL" id="QHT84506.1"/>
    </source>
</evidence>
<sequence>MSVLINVHSNDLTTITNQNPIQIRIYDNMTNEFQYKKKIIIQLCMLYPQHKKLINDVFKKNVIFSNMSKDFITKKINSCTVNIY</sequence>
<protein>
    <submittedName>
        <fullName evidence="1">Uncharacterized protein</fullName>
    </submittedName>
</protein>
<name>A0A6C0HWI5_9ZZZZ</name>
<organism evidence="1">
    <name type="scientific">viral metagenome</name>
    <dbReference type="NCBI Taxonomy" id="1070528"/>
    <lineage>
        <taxon>unclassified sequences</taxon>
        <taxon>metagenomes</taxon>
        <taxon>organismal metagenomes</taxon>
    </lineage>
</organism>
<accession>A0A6C0HWI5</accession>